<dbReference type="InterPro" id="IPR013654">
    <property type="entry name" value="PAS_2"/>
</dbReference>
<evidence type="ECO:0000259" key="1">
    <source>
        <dbReference type="Pfam" id="PF08446"/>
    </source>
</evidence>
<dbReference type="SUPFAM" id="SSF55785">
    <property type="entry name" value="PYP-like sensor domain (PAS domain)"/>
    <property type="match status" value="1"/>
</dbReference>
<comment type="caution">
    <text evidence="2">The sequence shown here is derived from an EMBL/GenBank/DDBJ whole genome shotgun (WGS) entry which is preliminary data.</text>
</comment>
<dbReference type="GO" id="GO:0006355">
    <property type="term" value="P:regulation of DNA-templated transcription"/>
    <property type="evidence" value="ECO:0007669"/>
    <property type="project" value="InterPro"/>
</dbReference>
<dbReference type="InterPro" id="IPR035965">
    <property type="entry name" value="PAS-like_dom_sf"/>
</dbReference>
<evidence type="ECO:0000313" key="3">
    <source>
        <dbReference type="Proteomes" id="UP000191408"/>
    </source>
</evidence>
<feature type="domain" description="PAS fold-2" evidence="1">
    <location>
        <begin position="20"/>
        <end position="44"/>
    </location>
</feature>
<reference evidence="3" key="1">
    <citation type="journal article" date="2017" name="Nat. Microbiol.">
        <title>Global analysis of biosynthetic gene clusters reveals vast potential of secondary metabolite production in Penicillium species.</title>
        <authorList>
            <person name="Nielsen J.C."/>
            <person name="Grijseels S."/>
            <person name="Prigent S."/>
            <person name="Ji B."/>
            <person name="Dainat J."/>
            <person name="Nielsen K.F."/>
            <person name="Frisvad J.C."/>
            <person name="Workman M."/>
            <person name="Nielsen J."/>
        </authorList>
    </citation>
    <scope>NUCLEOTIDE SEQUENCE [LARGE SCALE GENOMIC DNA]</scope>
    <source>
        <strain evidence="3">IBT 4502</strain>
    </source>
</reference>
<dbReference type="Pfam" id="PF08446">
    <property type="entry name" value="PAS_2"/>
    <property type="match status" value="1"/>
</dbReference>
<evidence type="ECO:0000313" key="2">
    <source>
        <dbReference type="EMBL" id="OQD60335.1"/>
    </source>
</evidence>
<name>A0A1V6N6Q6_PENPO</name>
<sequence>MTDGGHAVVTGQDGEAFQYCEDEPIRIPGTIQSFGLIIALREESPNQLVVRIGYSPKQLFELQNVCDILSEDHADTLLDHVHFVRDDAHDPSVDGRRGSTYPFAQLMGRAADSGAPPM</sequence>
<accession>A0A1V6N6Q6</accession>
<gene>
    <name evidence="2" type="ORF">PENPOL_c024G07141</name>
</gene>
<dbReference type="Gene3D" id="3.30.450.20">
    <property type="entry name" value="PAS domain"/>
    <property type="match status" value="1"/>
</dbReference>
<proteinExistence type="predicted"/>
<dbReference type="EMBL" id="MDYM01000024">
    <property type="protein sequence ID" value="OQD60335.1"/>
    <property type="molecule type" value="Genomic_DNA"/>
</dbReference>
<keyword evidence="3" id="KW-1185">Reference proteome</keyword>
<organism evidence="2 3">
    <name type="scientific">Penicillium polonicum</name>
    <dbReference type="NCBI Taxonomy" id="60169"/>
    <lineage>
        <taxon>Eukaryota</taxon>
        <taxon>Fungi</taxon>
        <taxon>Dikarya</taxon>
        <taxon>Ascomycota</taxon>
        <taxon>Pezizomycotina</taxon>
        <taxon>Eurotiomycetes</taxon>
        <taxon>Eurotiomycetidae</taxon>
        <taxon>Eurotiales</taxon>
        <taxon>Aspergillaceae</taxon>
        <taxon>Penicillium</taxon>
    </lineage>
</organism>
<protein>
    <recommendedName>
        <fullName evidence="1">PAS fold-2 domain-containing protein</fullName>
    </recommendedName>
</protein>
<dbReference type="STRING" id="60169.A0A1V6N6Q6"/>
<dbReference type="Proteomes" id="UP000191408">
    <property type="component" value="Unassembled WGS sequence"/>
</dbReference>
<dbReference type="AlphaFoldDB" id="A0A1V6N6Q6"/>